<dbReference type="RefSeq" id="WP_069977318.1">
    <property type="nucleotide sequence ID" value="NZ_CP017269.1"/>
</dbReference>
<dbReference type="PANTHER" id="PTHR34698">
    <property type="entry name" value="5-OXOPROLINASE SUBUNIT B"/>
    <property type="match status" value="1"/>
</dbReference>
<keyword evidence="2 5" id="KW-0378">Hydrolase</keyword>
<evidence type="ECO:0000256" key="1">
    <source>
        <dbReference type="ARBA" id="ARBA00022741"/>
    </source>
</evidence>
<reference evidence="5 6" key="1">
    <citation type="submission" date="2016-09" db="EMBL/GenBank/DDBJ databases">
        <title>Genomic analysis reveals versatility of anaerobic energy metabolism of Geosporobacter ferrireducens IRF9 of phylum Firmicutes.</title>
        <authorList>
            <person name="Kim S.-J."/>
        </authorList>
    </citation>
    <scope>NUCLEOTIDE SEQUENCE [LARGE SCALE GENOMIC DNA]</scope>
    <source>
        <strain evidence="5 6">IRF9</strain>
    </source>
</reference>
<dbReference type="PANTHER" id="PTHR34698:SF2">
    <property type="entry name" value="5-OXOPROLINASE SUBUNIT B"/>
    <property type="match status" value="1"/>
</dbReference>
<evidence type="ECO:0000313" key="5">
    <source>
        <dbReference type="EMBL" id="AOT70505.1"/>
    </source>
</evidence>
<dbReference type="InterPro" id="IPR003833">
    <property type="entry name" value="CT_C_D"/>
</dbReference>
<evidence type="ECO:0000256" key="2">
    <source>
        <dbReference type="ARBA" id="ARBA00022801"/>
    </source>
</evidence>
<dbReference type="Gene3D" id="3.30.1360.40">
    <property type="match status" value="1"/>
</dbReference>
<sequence>MYEKTRYLTAGDKALLLEFGNIISEEINHKVRSVMIGIQRKEIKGIVEMTPTYRSLMIQYDPLLLGFQDLIHMLQQFEEELDSIEIPLPKVIQIPTVYGGEYGPDIENVASHNGLSVETVINLHTGRKYLIYMLGFTPGFPYLGGMDERITTPRLKTPRTKISGGSVGIAGNQTGIYPIDSPGGWQLIGKTPLKLYDPNRETPILLNAGDYIEFIPINEAEYKKIEKAVEANCYQYRTYAIERSAE</sequence>
<dbReference type="STRING" id="1424294.Gferi_13530"/>
<name>A0A1D8GHW5_9FIRM</name>
<dbReference type="Pfam" id="PF02682">
    <property type="entry name" value="CT_C_D"/>
    <property type="match status" value="1"/>
</dbReference>
<accession>A0A1D8GHW5</accession>
<dbReference type="SMART" id="SM00796">
    <property type="entry name" value="AHS1"/>
    <property type="match status" value="1"/>
</dbReference>
<dbReference type="GO" id="GO:0005524">
    <property type="term" value="F:ATP binding"/>
    <property type="evidence" value="ECO:0007669"/>
    <property type="project" value="UniProtKB-KW"/>
</dbReference>
<evidence type="ECO:0000256" key="3">
    <source>
        <dbReference type="ARBA" id="ARBA00022840"/>
    </source>
</evidence>
<dbReference type="GO" id="GO:0016787">
    <property type="term" value="F:hydrolase activity"/>
    <property type="evidence" value="ECO:0007669"/>
    <property type="project" value="UniProtKB-KW"/>
</dbReference>
<dbReference type="SUPFAM" id="SSF50891">
    <property type="entry name" value="Cyclophilin-like"/>
    <property type="match status" value="1"/>
</dbReference>
<feature type="domain" description="Carboxyltransferase" evidence="4">
    <location>
        <begin position="5"/>
        <end position="206"/>
    </location>
</feature>
<protein>
    <submittedName>
        <fullName evidence="5">Allophanate hydrolase</fullName>
    </submittedName>
</protein>
<keyword evidence="6" id="KW-1185">Reference proteome</keyword>
<dbReference type="KEGG" id="gfe:Gferi_13530"/>
<keyword evidence="1" id="KW-0547">Nucleotide-binding</keyword>
<dbReference type="InterPro" id="IPR010016">
    <property type="entry name" value="PxpB"/>
</dbReference>
<proteinExistence type="predicted"/>
<dbReference type="NCBIfam" id="TIGR00370">
    <property type="entry name" value="5-oxoprolinase subunit PxpB"/>
    <property type="match status" value="1"/>
</dbReference>
<dbReference type="InterPro" id="IPR029000">
    <property type="entry name" value="Cyclophilin-like_dom_sf"/>
</dbReference>
<dbReference type="EMBL" id="CP017269">
    <property type="protein sequence ID" value="AOT70505.1"/>
    <property type="molecule type" value="Genomic_DNA"/>
</dbReference>
<evidence type="ECO:0000313" key="6">
    <source>
        <dbReference type="Proteomes" id="UP000095743"/>
    </source>
</evidence>
<gene>
    <name evidence="5" type="ORF">Gferi_13530</name>
</gene>
<organism evidence="5 6">
    <name type="scientific">Geosporobacter ferrireducens</name>
    <dbReference type="NCBI Taxonomy" id="1424294"/>
    <lineage>
        <taxon>Bacteria</taxon>
        <taxon>Bacillati</taxon>
        <taxon>Bacillota</taxon>
        <taxon>Clostridia</taxon>
        <taxon>Peptostreptococcales</taxon>
        <taxon>Thermotaleaceae</taxon>
        <taxon>Geosporobacter</taxon>
    </lineage>
</organism>
<dbReference type="OrthoDB" id="9778567at2"/>
<dbReference type="AlphaFoldDB" id="A0A1D8GHW5"/>
<keyword evidence="3" id="KW-0067">ATP-binding</keyword>
<evidence type="ECO:0000259" key="4">
    <source>
        <dbReference type="SMART" id="SM00796"/>
    </source>
</evidence>
<dbReference type="SUPFAM" id="SSF160467">
    <property type="entry name" value="PH0987 N-terminal domain-like"/>
    <property type="match status" value="1"/>
</dbReference>
<dbReference type="Gene3D" id="2.40.100.10">
    <property type="entry name" value="Cyclophilin-like"/>
    <property type="match status" value="1"/>
</dbReference>
<dbReference type="Proteomes" id="UP000095743">
    <property type="component" value="Chromosome"/>
</dbReference>